<keyword evidence="3" id="KW-0675">Receptor</keyword>
<evidence type="ECO:0000256" key="1">
    <source>
        <dbReference type="ARBA" id="ARBA00023015"/>
    </source>
</evidence>
<name>A0AAN8G5I2_TRICO</name>
<comment type="caution">
    <text evidence="4">The sequence shown here is derived from an EMBL/GenBank/DDBJ whole genome shotgun (WGS) entry which is preliminary data.</text>
</comment>
<evidence type="ECO:0000256" key="2">
    <source>
        <dbReference type="ARBA" id="ARBA00023163"/>
    </source>
</evidence>
<dbReference type="AlphaFoldDB" id="A0AAN8G5I2"/>
<sequence>MIDATEDCDFSEQFNKLCRVDVTIEAAFKQPGIVAKRTPPRWLALERLTNLEDVGIAWCRSFVLCVDWAGLMSDYKALSPADQYVLLRNRVVSVNWLCHTYKTLKSGCDGVALV</sequence>
<dbReference type="Gene3D" id="1.10.565.10">
    <property type="entry name" value="Retinoid X Receptor"/>
    <property type="match status" value="1"/>
</dbReference>
<keyword evidence="2" id="KW-0804">Transcription</keyword>
<organism evidence="4 5">
    <name type="scientific">Trichostrongylus colubriformis</name>
    <name type="common">Black scour worm</name>
    <dbReference type="NCBI Taxonomy" id="6319"/>
    <lineage>
        <taxon>Eukaryota</taxon>
        <taxon>Metazoa</taxon>
        <taxon>Ecdysozoa</taxon>
        <taxon>Nematoda</taxon>
        <taxon>Chromadorea</taxon>
        <taxon>Rhabditida</taxon>
        <taxon>Rhabditina</taxon>
        <taxon>Rhabditomorpha</taxon>
        <taxon>Strongyloidea</taxon>
        <taxon>Trichostrongylidae</taxon>
        <taxon>Trichostrongylus</taxon>
    </lineage>
</organism>
<protein>
    <submittedName>
        <fullName evidence="4">Uncharacterized protein</fullName>
    </submittedName>
</protein>
<reference evidence="4 5" key="1">
    <citation type="submission" date="2019-10" db="EMBL/GenBank/DDBJ databases">
        <title>Assembly and Annotation for the nematode Trichostrongylus colubriformis.</title>
        <authorList>
            <person name="Martin J."/>
        </authorList>
    </citation>
    <scope>NUCLEOTIDE SEQUENCE [LARGE SCALE GENOMIC DNA]</scope>
    <source>
        <strain evidence="4">G859</strain>
        <tissue evidence="4">Whole worm</tissue>
    </source>
</reference>
<dbReference type="InterPro" id="IPR052499">
    <property type="entry name" value="C.elegans_NHRs"/>
</dbReference>
<dbReference type="EMBL" id="WIXE01003292">
    <property type="protein sequence ID" value="KAK5984070.1"/>
    <property type="molecule type" value="Genomic_DNA"/>
</dbReference>
<dbReference type="PANTHER" id="PTHR47630">
    <property type="entry name" value="NUCLEAR HORMONE RECEPTOR FAMILY-RELATED-RELATED"/>
    <property type="match status" value="1"/>
</dbReference>
<dbReference type="InterPro" id="IPR035500">
    <property type="entry name" value="NHR-like_dom_sf"/>
</dbReference>
<accession>A0AAN8G5I2</accession>
<dbReference type="SUPFAM" id="SSF48508">
    <property type="entry name" value="Nuclear receptor ligand-binding domain"/>
    <property type="match status" value="1"/>
</dbReference>
<evidence type="ECO:0000313" key="5">
    <source>
        <dbReference type="Proteomes" id="UP001331761"/>
    </source>
</evidence>
<keyword evidence="5" id="KW-1185">Reference proteome</keyword>
<proteinExistence type="predicted"/>
<evidence type="ECO:0000256" key="3">
    <source>
        <dbReference type="ARBA" id="ARBA00023170"/>
    </source>
</evidence>
<evidence type="ECO:0000313" key="4">
    <source>
        <dbReference type="EMBL" id="KAK5984070.1"/>
    </source>
</evidence>
<feature type="non-terminal residue" evidence="4">
    <location>
        <position position="114"/>
    </location>
</feature>
<dbReference type="Proteomes" id="UP001331761">
    <property type="component" value="Unassembled WGS sequence"/>
</dbReference>
<dbReference type="PANTHER" id="PTHR47630:SF8">
    <property type="entry name" value="NUCLEAR HORMONE RECEPTOR FAMILY MEMBER NHR-34"/>
    <property type="match status" value="1"/>
</dbReference>
<gene>
    <name evidence="4" type="ORF">GCK32_017786</name>
</gene>
<keyword evidence="1" id="KW-0805">Transcription regulation</keyword>